<feature type="compositionally biased region" description="Low complexity" evidence="2">
    <location>
        <begin position="15"/>
        <end position="27"/>
    </location>
</feature>
<dbReference type="Proteomes" id="UP000239560">
    <property type="component" value="Unassembled WGS sequence"/>
</dbReference>
<dbReference type="GO" id="GO:0042273">
    <property type="term" value="P:ribosomal large subunit biogenesis"/>
    <property type="evidence" value="ECO:0007669"/>
    <property type="project" value="TreeGrafter"/>
</dbReference>
<dbReference type="Gene3D" id="1.25.10.10">
    <property type="entry name" value="Leucine-rich Repeat Variant"/>
    <property type="match status" value="1"/>
</dbReference>
<feature type="region of interest" description="Disordered" evidence="2">
    <location>
        <begin position="420"/>
        <end position="446"/>
    </location>
</feature>
<gene>
    <name evidence="4" type="primary">FGENESH: predicted gene_8.38</name>
    <name evidence="5" type="ORF">AAT19DRAFT_15731</name>
    <name evidence="4" type="ORF">BN2166_0041830</name>
</gene>
<proteinExistence type="inferred from homology"/>
<dbReference type="InterPro" id="IPR016024">
    <property type="entry name" value="ARM-type_fold"/>
</dbReference>
<feature type="compositionally biased region" description="Acidic residues" evidence="2">
    <location>
        <begin position="500"/>
        <end position="515"/>
    </location>
</feature>
<feature type="region of interest" description="Disordered" evidence="2">
    <location>
        <begin position="469"/>
        <end position="544"/>
    </location>
</feature>
<dbReference type="Proteomes" id="UP000199069">
    <property type="component" value="Unassembled WGS sequence"/>
</dbReference>
<dbReference type="SUPFAM" id="SSF48371">
    <property type="entry name" value="ARM repeat"/>
    <property type="match status" value="1"/>
</dbReference>
<feature type="region of interest" description="Disordered" evidence="2">
    <location>
        <begin position="270"/>
        <end position="292"/>
    </location>
</feature>
<dbReference type="PANTHER" id="PTHR13347">
    <property type="entry name" value="HEAT REPEAT-CONTAINING PROTEIN 3"/>
    <property type="match status" value="1"/>
</dbReference>
<dbReference type="InterPro" id="IPR057990">
    <property type="entry name" value="TPR_SYO1"/>
</dbReference>
<evidence type="ECO:0000313" key="6">
    <source>
        <dbReference type="Proteomes" id="UP000199069"/>
    </source>
</evidence>
<dbReference type="Pfam" id="PF25567">
    <property type="entry name" value="TPR_SYO1"/>
    <property type="match status" value="1"/>
</dbReference>
<dbReference type="EMBL" id="CWKI01000008">
    <property type="protein sequence ID" value="CTR08322.1"/>
    <property type="molecule type" value="Genomic_DNA"/>
</dbReference>
<dbReference type="GO" id="GO:0006606">
    <property type="term" value="P:protein import into nucleus"/>
    <property type="evidence" value="ECO:0007669"/>
    <property type="project" value="TreeGrafter"/>
</dbReference>
<dbReference type="InterPro" id="IPR011989">
    <property type="entry name" value="ARM-like"/>
</dbReference>
<dbReference type="AlphaFoldDB" id="A0A0K3CI75"/>
<keyword evidence="6" id="KW-1185">Reference proteome</keyword>
<protein>
    <submittedName>
        <fullName evidence="4 5">Proteophosphoglycan ppg4</fullName>
    </submittedName>
</protein>
<name>A0A0K3CI75_RHOTO</name>
<dbReference type="STRING" id="5286.A0A0K3CI75"/>
<evidence type="ECO:0000313" key="7">
    <source>
        <dbReference type="Proteomes" id="UP000239560"/>
    </source>
</evidence>
<feature type="compositionally biased region" description="Polar residues" evidence="2">
    <location>
        <begin position="29"/>
        <end position="39"/>
    </location>
</feature>
<evidence type="ECO:0000256" key="1">
    <source>
        <dbReference type="ARBA" id="ARBA00049983"/>
    </source>
</evidence>
<dbReference type="PANTHER" id="PTHR13347:SF1">
    <property type="entry name" value="HEAT REPEAT-CONTAINING PROTEIN 3"/>
    <property type="match status" value="1"/>
</dbReference>
<feature type="region of interest" description="Disordered" evidence="2">
    <location>
        <begin position="180"/>
        <end position="202"/>
    </location>
</feature>
<comment type="similarity">
    <text evidence="1">Belongs to the nuclear import and ribosome assembly adapter family.</text>
</comment>
<feature type="region of interest" description="Disordered" evidence="2">
    <location>
        <begin position="704"/>
        <end position="733"/>
    </location>
</feature>
<dbReference type="EMBL" id="LCTV02000008">
    <property type="protein sequence ID" value="PRQ72978.1"/>
    <property type="molecule type" value="Genomic_DNA"/>
</dbReference>
<organism evidence="4 6">
    <name type="scientific">Rhodotorula toruloides</name>
    <name type="common">Yeast</name>
    <name type="synonym">Rhodosporidium toruloides</name>
    <dbReference type="NCBI Taxonomy" id="5286"/>
    <lineage>
        <taxon>Eukaryota</taxon>
        <taxon>Fungi</taxon>
        <taxon>Dikarya</taxon>
        <taxon>Basidiomycota</taxon>
        <taxon>Pucciniomycotina</taxon>
        <taxon>Microbotryomycetes</taxon>
        <taxon>Sporidiobolales</taxon>
        <taxon>Sporidiobolaceae</taxon>
        <taxon>Rhodotorula</taxon>
    </lineage>
</organism>
<accession>A0A0K3CI75</accession>
<dbReference type="OMA" id="MGKVRHR"/>
<feature type="domain" description="SYO1-like TPR repeats" evidence="3">
    <location>
        <begin position="628"/>
        <end position="925"/>
    </location>
</feature>
<feature type="compositionally biased region" description="Basic and acidic residues" evidence="2">
    <location>
        <begin position="520"/>
        <end position="530"/>
    </location>
</feature>
<dbReference type="OrthoDB" id="288703at2759"/>
<feature type="region of interest" description="Disordered" evidence="2">
    <location>
        <begin position="1"/>
        <end position="56"/>
    </location>
</feature>
<reference evidence="5 7" key="2">
    <citation type="journal article" date="2018" name="Elife">
        <title>Functional genomics of lipid metabolism in the oleaginous yeast Rhodosporidium toruloides.</title>
        <authorList>
            <person name="Coradetti S.T."/>
            <person name="Pinel D."/>
            <person name="Geiselman G."/>
            <person name="Ito M."/>
            <person name="Mondo S."/>
            <person name="Reilly M.C."/>
            <person name="Cheng Y.F."/>
            <person name="Bauer S."/>
            <person name="Grigoriev I."/>
            <person name="Gladden J.M."/>
            <person name="Simmons B.A."/>
            <person name="Brem R."/>
            <person name="Arkin A.P."/>
            <person name="Skerker J.M."/>
        </authorList>
    </citation>
    <scope>NUCLEOTIDE SEQUENCE [LARGE SCALE GENOMIC DNA]</scope>
    <source>
        <strain evidence="5 7">NBRC 0880</strain>
    </source>
</reference>
<feature type="compositionally biased region" description="Acidic residues" evidence="2">
    <location>
        <begin position="480"/>
        <end position="493"/>
    </location>
</feature>
<evidence type="ECO:0000313" key="4">
    <source>
        <dbReference type="EMBL" id="CTR08322.1"/>
    </source>
</evidence>
<evidence type="ECO:0000313" key="5">
    <source>
        <dbReference type="EMBL" id="PRQ72978.1"/>
    </source>
</evidence>
<evidence type="ECO:0000256" key="2">
    <source>
        <dbReference type="SAM" id="MobiDB-lite"/>
    </source>
</evidence>
<sequence length="933" mass="100072">MGKVRHRKRTRDARVAAASAPLTAPTAQGDPTSSTSNTADGEAAGQQGLKKGARRDQEMGELLDKLRSSEGRERAFAASTISSLILTLPPLQLRLLLSRNLIGMLIERLSALSAPSANSPPPPYYDLTTAIESLGALRNLAVSSPPHILSEMHNKRLLLPLTTIHIPLLAHFLPSQLAPARQPQKPSFPATPEQRRAVEDANEAQDTLRRSFWDWSENVCVLLWCLAESNTKILGSLNAHAQGIVGLCMSFLAESALGIERNAQVAELAGDQGGEGGMDVESKKPKKKDLKKEQAKKVRVPLFVAVAAAQALYAFVSDNHPAHTHLLSASTSYSFSPALASLLSILLTPNSPVPTESDDWAQLRVLAFGTLLEIAKGRSKRRDVEAVRAALRSDEAQEVLLGLVREAKLDAAVEEAKKVASEIDPTALPSAKPDPSSPSSRLASLERQSQTLQLALEVLSEWLASGVPDSSSFGANQGAGEEDEQDEGEDEEWGGISMDVEGDVEMGSDEDEDEGMVGAGEKKEEADGIIRRRRGDTPVEGGEDAILDDLEATADSDDEGEAAAESGSSKALALLGDSLPLQLLALARPTTALSFLSLSAFAPHGLDKPASSNGLISTSASDASLLPSALSTLSEAITTIHVRALEALNNLYITLSRAFEKAKKAADKDRLRRNPKELQKVFETSLELVMGALEAADKHVPVVAQQAQETGGKKGKKAAQQQQQAQPDEVEEVQERRMEIVMAGSGVVWGCVRLGVSPESSKDSIVVGPDTTPFLIQRVYPSAFAAAQTPAGEAIRVRTLGALGEIGRRADVPEQENAQIGRFMLSLLPTSRAAVVTGTIPPTVASTPDILLQAIDSFIDLYADEDRSYDVPVFRQGQMLEDLDRSVQGVRAAIKKVDRNKFPELRARADGAMENLVAFVQYRKDVVKQAGRR</sequence>
<feature type="compositionally biased region" description="Low complexity" evidence="2">
    <location>
        <begin position="429"/>
        <end position="440"/>
    </location>
</feature>
<feature type="compositionally biased region" description="Basic residues" evidence="2">
    <location>
        <begin position="1"/>
        <end position="11"/>
    </location>
</feature>
<reference evidence="4 6" key="1">
    <citation type="submission" date="2015-07" db="EMBL/GenBank/DDBJ databases">
        <authorList>
            <person name="Cajimat M.N.B."/>
            <person name="Milazzo M.L."/>
            <person name="Fulhorst C.F."/>
        </authorList>
    </citation>
    <scope>NUCLEOTIDE SEQUENCE [LARGE SCALE GENOMIC DNA]</scope>
    <source>
        <strain evidence="4">Single colony</strain>
    </source>
</reference>
<evidence type="ECO:0000259" key="3">
    <source>
        <dbReference type="Pfam" id="PF25567"/>
    </source>
</evidence>
<dbReference type="GO" id="GO:0051082">
    <property type="term" value="F:unfolded protein binding"/>
    <property type="evidence" value="ECO:0007669"/>
    <property type="project" value="TreeGrafter"/>
</dbReference>
<dbReference type="InterPro" id="IPR052616">
    <property type="entry name" value="SYO1-like"/>
</dbReference>